<reference evidence="3" key="1">
    <citation type="submission" date="2023-07" db="EMBL/GenBank/DDBJ databases">
        <title>Whole-genome sequencing of a new Methanosarcina sp. Z-7115.</title>
        <authorList>
            <person name="Zhilina T.N."/>
            <person name="Merkel A.Y."/>
        </authorList>
    </citation>
    <scope>NUCLEOTIDE SEQUENCE [LARGE SCALE GENOMIC DNA]</scope>
    <source>
        <strain evidence="3">Z-7115</strain>
    </source>
</reference>
<dbReference type="PROSITE" id="PS51747">
    <property type="entry name" value="CYT_DCMP_DEAMINASES_2"/>
    <property type="match status" value="1"/>
</dbReference>
<organism evidence="2 3">
    <name type="scientific">Methanosarcina baikalica</name>
    <dbReference type="NCBI Taxonomy" id="3073890"/>
    <lineage>
        <taxon>Archaea</taxon>
        <taxon>Methanobacteriati</taxon>
        <taxon>Methanobacteriota</taxon>
        <taxon>Stenosarchaea group</taxon>
        <taxon>Methanomicrobia</taxon>
        <taxon>Methanosarcinales</taxon>
        <taxon>Methanosarcinaceae</taxon>
        <taxon>Methanosarcina</taxon>
    </lineage>
</organism>
<keyword evidence="2" id="KW-0378">Hydrolase</keyword>
<sequence length="204" mass="22955">MRFKYSIRDLGEGILKKIDSQSENIINLKNWLQEYDFFPEYPDDPYAWLTDVLALKSVNSGNYGVGSVLVSAGGEIAAMGHNLVYSPYFRSDLHAEMVTVNYFEKENPQITTLKEYALYTSLESCPMCLVRLISAGINKVFYVSPDPIGGMVNSISLLPPLWKDLSAPQAFTAARCSRELSNAATEIMLINANELLEILRKRRE</sequence>
<keyword evidence="3" id="KW-1185">Reference proteome</keyword>
<dbReference type="GO" id="GO:0052717">
    <property type="term" value="F:tRNA-specific adenosine-34 deaminase activity"/>
    <property type="evidence" value="ECO:0007669"/>
    <property type="project" value="UniProtKB-EC"/>
</dbReference>
<proteinExistence type="predicted"/>
<comment type="caution">
    <text evidence="2">The sequence shown here is derived from an EMBL/GenBank/DDBJ whole genome shotgun (WGS) entry which is preliminary data.</text>
</comment>
<evidence type="ECO:0000313" key="3">
    <source>
        <dbReference type="Proteomes" id="UP001246244"/>
    </source>
</evidence>
<feature type="domain" description="CMP/dCMP-type deaminase" evidence="1">
    <location>
        <begin position="43"/>
        <end position="153"/>
    </location>
</feature>
<accession>A0ABU2D1L6</accession>
<dbReference type="EMBL" id="JAVKPK010000030">
    <property type="protein sequence ID" value="MDR7665880.1"/>
    <property type="molecule type" value="Genomic_DNA"/>
</dbReference>
<dbReference type="Gene3D" id="3.40.140.10">
    <property type="entry name" value="Cytidine Deaminase, domain 2"/>
    <property type="match status" value="1"/>
</dbReference>
<dbReference type="Proteomes" id="UP001246244">
    <property type="component" value="Unassembled WGS sequence"/>
</dbReference>
<dbReference type="RefSeq" id="WP_310575906.1">
    <property type="nucleotide sequence ID" value="NZ_JAVKPK010000030.1"/>
</dbReference>
<gene>
    <name evidence="2" type="ORF">RG963_08865</name>
</gene>
<name>A0ABU2D1L6_9EURY</name>
<dbReference type="InterPro" id="IPR002125">
    <property type="entry name" value="CMP_dCMP_dom"/>
</dbReference>
<dbReference type="EC" id="3.5.4.33" evidence="2"/>
<dbReference type="InterPro" id="IPR016193">
    <property type="entry name" value="Cytidine_deaminase-like"/>
</dbReference>
<dbReference type="SUPFAM" id="SSF53927">
    <property type="entry name" value="Cytidine deaminase-like"/>
    <property type="match status" value="1"/>
</dbReference>
<evidence type="ECO:0000313" key="2">
    <source>
        <dbReference type="EMBL" id="MDR7665880.1"/>
    </source>
</evidence>
<dbReference type="PANTHER" id="PTHR11079">
    <property type="entry name" value="CYTOSINE DEAMINASE FAMILY MEMBER"/>
    <property type="match status" value="1"/>
</dbReference>
<dbReference type="CDD" id="cd01285">
    <property type="entry name" value="nucleoside_deaminase"/>
    <property type="match status" value="1"/>
</dbReference>
<dbReference type="Pfam" id="PF00383">
    <property type="entry name" value="dCMP_cyt_deam_1"/>
    <property type="match status" value="1"/>
</dbReference>
<dbReference type="PANTHER" id="PTHR11079:SF162">
    <property type="entry name" value="RIBOFLAVIN BIOSYNTHESIS PROTEIN PYRD, CHLOROPLASTIC"/>
    <property type="match status" value="1"/>
</dbReference>
<evidence type="ECO:0000259" key="1">
    <source>
        <dbReference type="PROSITE" id="PS51747"/>
    </source>
</evidence>
<protein>
    <submittedName>
        <fullName evidence="2">Nucleoside deaminase</fullName>
        <ecNumber evidence="2">3.5.4.33</ecNumber>
    </submittedName>
</protein>